<dbReference type="GO" id="GO:0005780">
    <property type="term" value="C:extrinsic component of intraperoxisomal membrane"/>
    <property type="evidence" value="ECO:0007669"/>
    <property type="project" value="InterPro"/>
</dbReference>
<feature type="region of interest" description="Disordered" evidence="6">
    <location>
        <begin position="1"/>
        <end position="39"/>
    </location>
</feature>
<feature type="compositionally biased region" description="Low complexity" evidence="6">
    <location>
        <begin position="473"/>
        <end position="483"/>
    </location>
</feature>
<feature type="compositionally biased region" description="Pro residues" evidence="6">
    <location>
        <begin position="333"/>
        <end position="342"/>
    </location>
</feature>
<organism evidence="7 8">
    <name type="scientific">Podospora aff. communis PSN243</name>
    <dbReference type="NCBI Taxonomy" id="3040156"/>
    <lineage>
        <taxon>Eukaryota</taxon>
        <taxon>Fungi</taxon>
        <taxon>Dikarya</taxon>
        <taxon>Ascomycota</taxon>
        <taxon>Pezizomycotina</taxon>
        <taxon>Sordariomycetes</taxon>
        <taxon>Sordariomycetidae</taxon>
        <taxon>Sordariales</taxon>
        <taxon>Podosporaceae</taxon>
        <taxon>Podospora</taxon>
    </lineage>
</organism>
<dbReference type="InterPro" id="IPR024758">
    <property type="entry name" value="Inp1"/>
</dbReference>
<accession>A0AAV9GWC6</accession>
<gene>
    <name evidence="7" type="ORF">QBC34DRAFT_377538</name>
</gene>
<comment type="caution">
    <text evidence="7">The sequence shown here is derived from an EMBL/GenBank/DDBJ whole genome shotgun (WGS) entry which is preliminary data.</text>
</comment>
<feature type="compositionally biased region" description="Low complexity" evidence="6">
    <location>
        <begin position="297"/>
        <end position="311"/>
    </location>
</feature>
<reference evidence="7" key="2">
    <citation type="submission" date="2023-05" db="EMBL/GenBank/DDBJ databases">
        <authorList>
            <consortium name="Lawrence Berkeley National Laboratory"/>
            <person name="Steindorff A."/>
            <person name="Hensen N."/>
            <person name="Bonometti L."/>
            <person name="Westerberg I."/>
            <person name="Brannstrom I.O."/>
            <person name="Guillou S."/>
            <person name="Cros-Aarteil S."/>
            <person name="Calhoun S."/>
            <person name="Haridas S."/>
            <person name="Kuo A."/>
            <person name="Mondo S."/>
            <person name="Pangilinan J."/>
            <person name="Riley R."/>
            <person name="Labutti K."/>
            <person name="Andreopoulos B."/>
            <person name="Lipzen A."/>
            <person name="Chen C."/>
            <person name="Yanf M."/>
            <person name="Daum C."/>
            <person name="Ng V."/>
            <person name="Clum A."/>
            <person name="Ohm R."/>
            <person name="Martin F."/>
            <person name="Silar P."/>
            <person name="Natvig D."/>
            <person name="Lalanne C."/>
            <person name="Gautier V."/>
            <person name="Ament-Velasquez S.L."/>
            <person name="Kruys A."/>
            <person name="Hutchinson M.I."/>
            <person name="Powell A.J."/>
            <person name="Barry K."/>
            <person name="Miller A.N."/>
            <person name="Grigoriev I.V."/>
            <person name="Debuchy R."/>
            <person name="Gladieux P."/>
            <person name="Thoren M.H."/>
            <person name="Johannesson H."/>
        </authorList>
    </citation>
    <scope>NUCLEOTIDE SEQUENCE</scope>
    <source>
        <strain evidence="7">PSN243</strain>
    </source>
</reference>
<protein>
    <recommendedName>
        <fullName evidence="4">Inheritance of peroxisomes protein 1</fullName>
    </recommendedName>
</protein>
<feature type="compositionally biased region" description="Low complexity" evidence="6">
    <location>
        <begin position="440"/>
        <end position="463"/>
    </location>
</feature>
<evidence type="ECO:0000256" key="6">
    <source>
        <dbReference type="SAM" id="MobiDB-lite"/>
    </source>
</evidence>
<reference evidence="7" key="1">
    <citation type="journal article" date="2023" name="Mol. Phylogenet. Evol.">
        <title>Genome-scale phylogeny and comparative genomics of the fungal order Sordariales.</title>
        <authorList>
            <person name="Hensen N."/>
            <person name="Bonometti L."/>
            <person name="Westerberg I."/>
            <person name="Brannstrom I.O."/>
            <person name="Guillou S."/>
            <person name="Cros-Aarteil S."/>
            <person name="Calhoun S."/>
            <person name="Haridas S."/>
            <person name="Kuo A."/>
            <person name="Mondo S."/>
            <person name="Pangilinan J."/>
            <person name="Riley R."/>
            <person name="LaButti K."/>
            <person name="Andreopoulos B."/>
            <person name="Lipzen A."/>
            <person name="Chen C."/>
            <person name="Yan M."/>
            <person name="Daum C."/>
            <person name="Ng V."/>
            <person name="Clum A."/>
            <person name="Steindorff A."/>
            <person name="Ohm R.A."/>
            <person name="Martin F."/>
            <person name="Silar P."/>
            <person name="Natvig D.O."/>
            <person name="Lalanne C."/>
            <person name="Gautier V."/>
            <person name="Ament-Velasquez S.L."/>
            <person name="Kruys A."/>
            <person name="Hutchinson M.I."/>
            <person name="Powell A.J."/>
            <person name="Barry K."/>
            <person name="Miller A.N."/>
            <person name="Grigoriev I.V."/>
            <person name="Debuchy R."/>
            <person name="Gladieux P."/>
            <person name="Hiltunen Thoren M."/>
            <person name="Johannesson H."/>
        </authorList>
    </citation>
    <scope>NUCLEOTIDE SEQUENCE</scope>
    <source>
        <strain evidence="7">PSN243</strain>
    </source>
</reference>
<evidence type="ECO:0000313" key="8">
    <source>
        <dbReference type="Proteomes" id="UP001321760"/>
    </source>
</evidence>
<proteinExistence type="inferred from homology"/>
<dbReference type="GO" id="GO:0045033">
    <property type="term" value="P:peroxisome inheritance"/>
    <property type="evidence" value="ECO:0007669"/>
    <property type="project" value="InterPro"/>
</dbReference>
<comment type="similarity">
    <text evidence="3">Belongs to the INP1 family.</text>
</comment>
<sequence length="641" mass="69444">MEFSRPPGAAFSAPRRVFTAPTQSNSQQYASSSRSADGSVDTLYDHPSVKIVAFTAGPRAIIGPKAGIAPQDVEPGTLSWSSQLERTIAAGPFRIYRAPGSVAFLSCGSALQPILPKSQVWCVDESSSKFVLQIRRPQYWRIELPVGDMEDARRAQLLREVFNTILQFEKTECPFKRSFTVDLPEPPSTPIKKRPWTPVRKSSVALPPTPTTPGDGRAKRAEGPIESSAEQEDPAPEPPVLSSERETKQQDGEPAEAPPRQNQSPMIQAPVRPKVAELRGFYSSRCVTAPPQLTLGSSPKPSEVEEPSPTEQKADSPESQDSFHTPQSSLSSPPLPPSPPQSVPTSPLASPCPQGDDQDDTSPEDRSDTTVASTLSREPWAMSPTTSAPSESSECATTLSSVCDVDCPSPCDEATPLCEGPATEEPTTPSETILEDHPLRTSISNLSLSSSLSRSSSTSTTRRPSIRHRATTSSSISPSRRALSPLPPAVNLFAPRPAFKPNNTKNTLAVVRRLPMAVIQKTCEILMSPPSHLISLMLNVAARIAAGEWRGLVFGVDERGEQIPVQWDWSEEEDNAHPTSYLTGAIGRFIDEDWPPRGAAGRRMAGSFPESDDEEEWNVSGNDRDGEEKGESDWSRSLGVD</sequence>
<evidence type="ECO:0000256" key="4">
    <source>
        <dbReference type="ARBA" id="ARBA00021397"/>
    </source>
</evidence>
<dbReference type="AlphaFoldDB" id="A0AAV9GWC6"/>
<evidence type="ECO:0000256" key="1">
    <source>
        <dbReference type="ARBA" id="ARBA00003594"/>
    </source>
</evidence>
<evidence type="ECO:0000256" key="2">
    <source>
        <dbReference type="ARBA" id="ARBA00004421"/>
    </source>
</evidence>
<evidence type="ECO:0000256" key="3">
    <source>
        <dbReference type="ARBA" id="ARBA00010707"/>
    </source>
</evidence>
<evidence type="ECO:0000256" key="5">
    <source>
        <dbReference type="ARBA" id="ARBA00023136"/>
    </source>
</evidence>
<dbReference type="Pfam" id="PF12634">
    <property type="entry name" value="Inp1"/>
    <property type="match status" value="1"/>
</dbReference>
<comment type="function">
    <text evidence="1">Required for peroxisome inheritance.</text>
</comment>
<keyword evidence="8" id="KW-1185">Reference proteome</keyword>
<dbReference type="Proteomes" id="UP001321760">
    <property type="component" value="Unassembled WGS sequence"/>
</dbReference>
<name>A0AAV9GWC6_9PEZI</name>
<feature type="compositionally biased region" description="Low complexity" evidence="6">
    <location>
        <begin position="383"/>
        <end position="393"/>
    </location>
</feature>
<feature type="compositionally biased region" description="Low complexity" evidence="6">
    <location>
        <begin position="23"/>
        <end position="35"/>
    </location>
</feature>
<dbReference type="EMBL" id="MU865925">
    <property type="protein sequence ID" value="KAK4452041.1"/>
    <property type="molecule type" value="Genomic_DNA"/>
</dbReference>
<comment type="subcellular location">
    <subcellularLocation>
        <location evidence="2">Peroxisome membrane</location>
        <topology evidence="2">Peripheral membrane protein</topology>
    </subcellularLocation>
</comment>
<feature type="compositionally biased region" description="Low complexity" evidence="6">
    <location>
        <begin position="419"/>
        <end position="432"/>
    </location>
</feature>
<feature type="region of interest" description="Disordered" evidence="6">
    <location>
        <begin position="178"/>
        <end position="393"/>
    </location>
</feature>
<feature type="region of interest" description="Disordered" evidence="6">
    <location>
        <begin position="418"/>
        <end position="483"/>
    </location>
</feature>
<feature type="compositionally biased region" description="Basic and acidic residues" evidence="6">
    <location>
        <begin position="622"/>
        <end position="634"/>
    </location>
</feature>
<feature type="region of interest" description="Disordered" evidence="6">
    <location>
        <begin position="597"/>
        <end position="641"/>
    </location>
</feature>
<keyword evidence="5" id="KW-0472">Membrane</keyword>
<evidence type="ECO:0000313" key="7">
    <source>
        <dbReference type="EMBL" id="KAK4452041.1"/>
    </source>
</evidence>